<dbReference type="Gene3D" id="3.40.50.2000">
    <property type="entry name" value="Glycogen Phosphorylase B"/>
    <property type="match status" value="2"/>
</dbReference>
<accession>A0A6J6G9F6</accession>
<keyword evidence="2" id="KW-0808">Transferase</keyword>
<proteinExistence type="predicted"/>
<sequence>MKHLLVTNDFPPKIGGIQSLLWEWWRRLPPDSFAVLTSPYQGAAEFDDAQPFRIQRTPEPVLLPHPWMVRRIDAMAREVGADLVVLDPAVPLGIVGPSLRLPYDVVLHGAEVTVPGRLPVSKQVLSHVLRRARHVVAAGGYPAAEAEHAAGRKLPITVVPPGVDVDRFHPLTDAERLAARAHFGLPADAELIVAISRLVPRKGFDTAIRAVAKLALRRPDLVLAISGGGRDEPRLRRLAADLGAPVRFLGRVSNDDLPRLYGCADVYSMLCRNRWGGLEQEGFGIVFVEAAACGVPQVAGDSGGAAEAVADGETGIVVRRPEDVDEVVAAYTALLDDPIRARAMGLAGRERAVTQFSYDVLAERLGRSLGALPS</sequence>
<dbReference type="PANTHER" id="PTHR12526:SF640">
    <property type="entry name" value="COLANIC ACID BIOSYNTHESIS GLYCOSYLTRANSFERASE WCAL-RELATED"/>
    <property type="match status" value="1"/>
</dbReference>
<evidence type="ECO:0000313" key="5">
    <source>
        <dbReference type="EMBL" id="CAB4596419.1"/>
    </source>
</evidence>
<gene>
    <name evidence="5" type="ORF">UFOPK1493_04033</name>
</gene>
<reference evidence="5" key="1">
    <citation type="submission" date="2020-05" db="EMBL/GenBank/DDBJ databases">
        <authorList>
            <person name="Chiriac C."/>
            <person name="Salcher M."/>
            <person name="Ghai R."/>
            <person name="Kavagutti S V."/>
        </authorList>
    </citation>
    <scope>NUCLEOTIDE SEQUENCE</scope>
</reference>
<feature type="domain" description="Glycosyl transferase family 1" evidence="3">
    <location>
        <begin position="180"/>
        <end position="351"/>
    </location>
</feature>
<dbReference type="GO" id="GO:0016757">
    <property type="term" value="F:glycosyltransferase activity"/>
    <property type="evidence" value="ECO:0007669"/>
    <property type="project" value="UniProtKB-KW"/>
</dbReference>
<dbReference type="Pfam" id="PF00534">
    <property type="entry name" value="Glycos_transf_1"/>
    <property type="match status" value="1"/>
</dbReference>
<dbReference type="SUPFAM" id="SSF53756">
    <property type="entry name" value="UDP-Glycosyltransferase/glycogen phosphorylase"/>
    <property type="match status" value="1"/>
</dbReference>
<name>A0A6J6G9F6_9ZZZZ</name>
<evidence type="ECO:0000259" key="4">
    <source>
        <dbReference type="Pfam" id="PF13439"/>
    </source>
</evidence>
<dbReference type="InterPro" id="IPR028098">
    <property type="entry name" value="Glyco_trans_4-like_N"/>
</dbReference>
<dbReference type="Pfam" id="PF13439">
    <property type="entry name" value="Glyco_transf_4"/>
    <property type="match status" value="1"/>
</dbReference>
<dbReference type="EMBL" id="CAEZSR010000275">
    <property type="protein sequence ID" value="CAB4596419.1"/>
    <property type="molecule type" value="Genomic_DNA"/>
</dbReference>
<keyword evidence="1" id="KW-0328">Glycosyltransferase</keyword>
<protein>
    <submittedName>
        <fullName evidence="5">Unannotated protein</fullName>
    </submittedName>
</protein>
<evidence type="ECO:0000259" key="3">
    <source>
        <dbReference type="Pfam" id="PF00534"/>
    </source>
</evidence>
<dbReference type="PANTHER" id="PTHR12526">
    <property type="entry name" value="GLYCOSYLTRANSFERASE"/>
    <property type="match status" value="1"/>
</dbReference>
<dbReference type="AlphaFoldDB" id="A0A6J6G9F6"/>
<organism evidence="5">
    <name type="scientific">freshwater metagenome</name>
    <dbReference type="NCBI Taxonomy" id="449393"/>
    <lineage>
        <taxon>unclassified sequences</taxon>
        <taxon>metagenomes</taxon>
        <taxon>ecological metagenomes</taxon>
    </lineage>
</organism>
<evidence type="ECO:0000256" key="1">
    <source>
        <dbReference type="ARBA" id="ARBA00022676"/>
    </source>
</evidence>
<feature type="domain" description="Glycosyltransferase subfamily 4-like N-terminal" evidence="4">
    <location>
        <begin position="15"/>
        <end position="167"/>
    </location>
</feature>
<dbReference type="CDD" id="cd03801">
    <property type="entry name" value="GT4_PimA-like"/>
    <property type="match status" value="1"/>
</dbReference>
<dbReference type="InterPro" id="IPR001296">
    <property type="entry name" value="Glyco_trans_1"/>
</dbReference>
<evidence type="ECO:0000256" key="2">
    <source>
        <dbReference type="ARBA" id="ARBA00022679"/>
    </source>
</evidence>